<feature type="region of interest" description="Disordered" evidence="6">
    <location>
        <begin position="707"/>
        <end position="773"/>
    </location>
</feature>
<keyword evidence="3" id="KW-0963">Cytoplasm</keyword>
<feature type="compositionally biased region" description="Basic and acidic residues" evidence="6">
    <location>
        <begin position="752"/>
        <end position="767"/>
    </location>
</feature>
<feature type="compositionally biased region" description="Basic residues" evidence="6">
    <location>
        <begin position="808"/>
        <end position="832"/>
    </location>
</feature>
<dbReference type="EMBL" id="CM004476">
    <property type="protein sequence ID" value="OCT76819.1"/>
    <property type="molecule type" value="Genomic_DNA"/>
</dbReference>
<accession>A0A974HG91</accession>
<dbReference type="GO" id="GO:0005930">
    <property type="term" value="C:axoneme"/>
    <property type="evidence" value="ECO:0007669"/>
    <property type="project" value="TreeGrafter"/>
</dbReference>
<evidence type="ECO:0000259" key="7">
    <source>
        <dbReference type="PROSITE" id="PS50309"/>
    </source>
</evidence>
<feature type="domain" description="Doublecortin" evidence="7">
    <location>
        <begin position="164"/>
        <end position="243"/>
    </location>
</feature>
<dbReference type="GO" id="GO:0042461">
    <property type="term" value="P:photoreceptor cell development"/>
    <property type="evidence" value="ECO:0007669"/>
    <property type="project" value="TreeGrafter"/>
</dbReference>
<feature type="compositionally biased region" description="Polar residues" evidence="6">
    <location>
        <begin position="1401"/>
        <end position="1411"/>
    </location>
</feature>
<evidence type="ECO:0000256" key="6">
    <source>
        <dbReference type="SAM" id="MobiDB-lite"/>
    </source>
</evidence>
<organism evidence="8 9">
    <name type="scientific">Xenopus laevis</name>
    <name type="common">African clawed frog</name>
    <dbReference type="NCBI Taxonomy" id="8355"/>
    <lineage>
        <taxon>Eukaryota</taxon>
        <taxon>Metazoa</taxon>
        <taxon>Chordata</taxon>
        <taxon>Craniata</taxon>
        <taxon>Vertebrata</taxon>
        <taxon>Euteleostomi</taxon>
        <taxon>Amphibia</taxon>
        <taxon>Batrachia</taxon>
        <taxon>Anura</taxon>
        <taxon>Pipoidea</taxon>
        <taxon>Pipidae</taxon>
        <taxon>Xenopodinae</taxon>
        <taxon>Xenopus</taxon>
        <taxon>Xenopus</taxon>
    </lineage>
</organism>
<dbReference type="GO" id="GO:0035556">
    <property type="term" value="P:intracellular signal transduction"/>
    <property type="evidence" value="ECO:0007669"/>
    <property type="project" value="InterPro"/>
</dbReference>
<protein>
    <recommendedName>
        <fullName evidence="7">Doublecortin domain-containing protein</fullName>
    </recommendedName>
</protein>
<dbReference type="PROSITE" id="PS50309">
    <property type="entry name" value="DC"/>
    <property type="match status" value="2"/>
</dbReference>
<dbReference type="FunFam" id="3.10.20.230:FF:000006">
    <property type="entry name" value="Oxygen-regulated protein 1"/>
    <property type="match status" value="1"/>
</dbReference>
<dbReference type="InterPro" id="IPR036572">
    <property type="entry name" value="Doublecortin_dom_sf"/>
</dbReference>
<reference evidence="9" key="1">
    <citation type="journal article" date="2016" name="Nature">
        <title>Genome evolution in the allotetraploid frog Xenopus laevis.</title>
        <authorList>
            <person name="Session A.M."/>
            <person name="Uno Y."/>
            <person name="Kwon T."/>
            <person name="Chapman J.A."/>
            <person name="Toyoda A."/>
            <person name="Takahashi S."/>
            <person name="Fukui A."/>
            <person name="Hikosaka A."/>
            <person name="Suzuki A."/>
            <person name="Kondo M."/>
            <person name="van Heeringen S.J."/>
            <person name="Quigley I."/>
            <person name="Heinz S."/>
            <person name="Ogino H."/>
            <person name="Ochi H."/>
            <person name="Hellsten U."/>
            <person name="Lyons J.B."/>
            <person name="Simakov O."/>
            <person name="Putnam N."/>
            <person name="Stites J."/>
            <person name="Kuroki Y."/>
            <person name="Tanaka T."/>
            <person name="Michiue T."/>
            <person name="Watanabe M."/>
            <person name="Bogdanovic O."/>
            <person name="Lister R."/>
            <person name="Georgiou G."/>
            <person name="Paranjpe S.S."/>
            <person name="van Kruijsbergen I."/>
            <person name="Shu S."/>
            <person name="Carlson J."/>
            <person name="Kinoshita T."/>
            <person name="Ohta Y."/>
            <person name="Mawaribuchi S."/>
            <person name="Jenkins J."/>
            <person name="Grimwood J."/>
            <person name="Schmutz J."/>
            <person name="Mitros T."/>
            <person name="Mozaffari S.V."/>
            <person name="Suzuki Y."/>
            <person name="Haramoto Y."/>
            <person name="Yamamoto T.S."/>
            <person name="Takagi C."/>
            <person name="Heald R."/>
            <person name="Miller K."/>
            <person name="Haudenschild C."/>
            <person name="Kitzman J."/>
            <person name="Nakayama T."/>
            <person name="Izutsu Y."/>
            <person name="Robert J."/>
            <person name="Fortriede J."/>
            <person name="Burns K."/>
            <person name="Lotay V."/>
            <person name="Karimi K."/>
            <person name="Yasuoka Y."/>
            <person name="Dichmann D.S."/>
            <person name="Flajnik M.F."/>
            <person name="Houston D.W."/>
            <person name="Shendure J."/>
            <person name="DuPasquier L."/>
            <person name="Vize P.D."/>
            <person name="Zorn A.M."/>
            <person name="Ito M."/>
            <person name="Marcotte E.M."/>
            <person name="Wallingford J.B."/>
            <person name="Ito Y."/>
            <person name="Asashima M."/>
            <person name="Ueno N."/>
            <person name="Matsuda Y."/>
            <person name="Veenstra G.J."/>
            <person name="Fujiyama A."/>
            <person name="Harland R.M."/>
            <person name="Taira M."/>
            <person name="Rokhsar D.S."/>
        </authorList>
    </citation>
    <scope>NUCLEOTIDE SEQUENCE [LARGE SCALE GENOMIC DNA]</scope>
    <source>
        <strain evidence="9">J</strain>
    </source>
</reference>
<feature type="compositionally biased region" description="Basic residues" evidence="6">
    <location>
        <begin position="725"/>
        <end position="737"/>
    </location>
</feature>
<dbReference type="Gene3D" id="3.10.20.230">
    <property type="entry name" value="Doublecortin domain"/>
    <property type="match status" value="2"/>
</dbReference>
<dbReference type="GO" id="GO:0035082">
    <property type="term" value="P:axoneme assembly"/>
    <property type="evidence" value="ECO:0007669"/>
    <property type="project" value="TreeGrafter"/>
</dbReference>
<dbReference type="CDD" id="cd17145">
    <property type="entry name" value="DCX1_RP1"/>
    <property type="match status" value="1"/>
</dbReference>
<evidence type="ECO:0000256" key="4">
    <source>
        <dbReference type="ARBA" id="ARBA00022737"/>
    </source>
</evidence>
<feature type="region of interest" description="Disordered" evidence="6">
    <location>
        <begin position="276"/>
        <end position="298"/>
    </location>
</feature>
<feature type="region of interest" description="Disordered" evidence="6">
    <location>
        <begin position="1396"/>
        <end position="1429"/>
    </location>
</feature>
<dbReference type="GO" id="GO:0060041">
    <property type="term" value="P:retina development in camera-type eye"/>
    <property type="evidence" value="ECO:0007669"/>
    <property type="project" value="TreeGrafter"/>
</dbReference>
<feature type="compositionally biased region" description="Polar residues" evidence="6">
    <location>
        <begin position="707"/>
        <end position="718"/>
    </location>
</feature>
<feature type="compositionally biased region" description="Polar residues" evidence="6">
    <location>
        <begin position="1464"/>
        <end position="1482"/>
    </location>
</feature>
<feature type="region of interest" description="Disordered" evidence="6">
    <location>
        <begin position="808"/>
        <end position="838"/>
    </location>
</feature>
<dbReference type="InterPro" id="IPR003533">
    <property type="entry name" value="Doublecortin_dom"/>
</dbReference>
<proteinExistence type="predicted"/>
<dbReference type="FunFam" id="3.10.20.230:FF:000025">
    <property type="entry name" value="Rp1-like 1b"/>
    <property type="match status" value="1"/>
</dbReference>
<sequence length="1863" mass="210533">MSETTSTNISVAQANSTDSANAGISRFSHLQEPASTKRVCFYKSGDPQFNGIKMVVSNRSFKTFDALLDTLSKKVPLPFGVRNISTPRGIHHVTSINELEDGKSYICSHRKKIKPINLDRARKKPLLWQSSRPISARHLAVQLAQQNEVVPLQRKNTIVLGSSKKMIIFKNGDLGFKHHFNLNKKTKQSFDSFLDQVAEALQYPVFKLYSSDGRRILSIRALLLSSGTVVAAGRESFIYANYEPGREYLPVKLPGISKRVHPKLRSKQEMQIQLKTDEPPSSIPSGHEHSLLSEKTGNKSSNFVDFSYSPENEISLTEHWPNSGEELPVISPGDNIEKSFHLNSDGTMTVEMKVRFKIKEEETINWSTTVCRADISCYESKMFTSSVEPAVEAVLASDHSLKTICKDNEYEEPEESRYELSAEKKLLTRQDMPSNIDKLYSPKKEKAPFYRPPTPGIRKVRKNSKIKPSEGSIEEPQIVCNEKADNLSNCKKEILLASECEHNNSNTGCILPDNNEELIHVKVRQDAFKLLETTTMKLMQTNNTVVRPHSAGKHAQYKDNFKFKEIKRSVSASVTFSEPSTFSKETSLELVATQEGLLDLASSSNVVTQMTVVPFRKTSDEAENIEVHFPTEQKKKKKKKYASEQIKPKSLLQRHSNQFEREHIEVPTSPTTEDVHGTNLVYKQVTDTTCMEENNESNDAIERMFSSQASTNPQQQELNSEKKLKGNKKMAKVKPRSIVKNDELDSPQNKTSEYEKGKRKDDIKHTLNPENRNSEFTSTVITTNAMLPTDHYPLTQLDIERETVVFKKTPKAIKKPQKTGKKAKSQKKKTKSNKTTDCKSSSYLGSLDAEKLTNVHISQNSLETYVQTWLKNIFPNTVLPVIQLMPSLEKEDDALYCNHGQQDKLDKDIIRLEKEDVEGNREPCVNEEVNQQQPVSIEATVVKTLPLENAGSQDETVLSVSAEPSKHLMEYFFQQYVVFENSLFSKGGKIDELVKSMEGNNILNTSQNRKSTAVAVQVESGTITKNTWEQKDKSFVGDMLIQQLKSYHSNDKKGKCRQLEKSLSVSDLPPEDTSSPQLLLAWLIVLHLNQGMNSLIGDGYQKTDGGSVLFSLLQSLKKIAITERADDLKTAVLNLQESVLRLEPDLKSSTFGYEDISMYKFSCLPQLHKNTNVIVKNPKEDETDKTIDDIDAKDTDLIWDNTHLNETDSTDFLKEESDLQFYGCLPDTKSSSSVTDMENVTTLQDLQESRKNSTIGLLEGVEEDHPEDLVLSERENIQNTSIIPSQRHSVSSSNIDSTNNSSVDTTVSTSKVKKIVQELEQRKYSSLNSAYQKTLQSPISSDWSDYRQDSEDSIFSDTLYLSSEILTESGEEQVQEKPFKKGFVKRTIERLYGKTECKQLPSGSPCSTSPNKLHEKGPRKSPRTGMNENTALNKAYRWWSKENILRSLSSPNNNSKNKKEDNSTCNLKSTSLPMMEVTSPSRASKESETVPSNDSEVPNIDDNIETDIETETKTNDGVLIDKGRWLLKENHLIRRSTPEAKGMYGHLETTSTDTYLDNTSDDLPYQQINCKTVQQLPLGDISSSEIEDMAKPQHFECNYFNMPHGSDSEPFQDTFKAKRRDRPKTSSHLVQSKSRDSVSIETYSRALQKDRGISGSLPSFASVDLHYCDNKVHPLPQTSENKRNESQSAHPRGTDRAQIKEQDSLDKLHIICGQHCPILTAVIIPVNEQNRGFAYCRPYDIENILFFQSKLKISGPLLQGYISTDENNNNIEMHSIDNKHVRASDINLSLSFDYQRILGKAHDCSRNENHSKLNSLLVFPISTLDSMCEESNKRYSTTQKNHLLQEITYKISDENNNIVYHDS</sequence>
<dbReference type="SUPFAM" id="SSF89837">
    <property type="entry name" value="Doublecortin (DC)"/>
    <property type="match status" value="2"/>
</dbReference>
<evidence type="ECO:0000256" key="1">
    <source>
        <dbReference type="ARBA" id="ARBA00004316"/>
    </source>
</evidence>
<feature type="region of interest" description="Disordered" evidence="6">
    <location>
        <begin position="1672"/>
        <end position="1698"/>
    </location>
</feature>
<evidence type="ECO:0000313" key="9">
    <source>
        <dbReference type="Proteomes" id="UP000694892"/>
    </source>
</evidence>
<dbReference type="PANTHER" id="PTHR23005">
    <property type="entry name" value="RETINITIS PIGMENTOSA 1 PROTEIN"/>
    <property type="match status" value="1"/>
</dbReference>
<name>A0A974HG91_XENLA</name>
<feature type="compositionally biased region" description="Low complexity" evidence="6">
    <location>
        <begin position="1289"/>
        <end position="1304"/>
    </location>
</feature>
<keyword evidence="4" id="KW-0677">Repeat</keyword>
<dbReference type="PANTHER" id="PTHR23005:SF4">
    <property type="entry name" value="OXYGEN-REGULATED PROTEIN 1"/>
    <property type="match status" value="1"/>
</dbReference>
<dbReference type="CDD" id="cd17147">
    <property type="entry name" value="DCX2_RP1"/>
    <property type="match status" value="1"/>
</dbReference>
<feature type="domain" description="Doublecortin" evidence="7">
    <location>
        <begin position="37"/>
        <end position="119"/>
    </location>
</feature>
<comment type="subcellular location">
    <subcellularLocation>
        <location evidence="1">Cell projection</location>
    </subcellularLocation>
    <subcellularLocation>
        <location evidence="2">Cytoplasm</location>
    </subcellularLocation>
</comment>
<dbReference type="GO" id="GO:0043005">
    <property type="term" value="C:neuron projection"/>
    <property type="evidence" value="ECO:0007669"/>
    <property type="project" value="UniProtKB-ARBA"/>
</dbReference>
<feature type="region of interest" description="Disordered" evidence="6">
    <location>
        <begin position="1448"/>
        <end position="1501"/>
    </location>
</feature>
<dbReference type="Pfam" id="PF03607">
    <property type="entry name" value="DCX"/>
    <property type="match status" value="2"/>
</dbReference>
<dbReference type="SMART" id="SM00537">
    <property type="entry name" value="DCX"/>
    <property type="match status" value="2"/>
</dbReference>
<feature type="region of interest" description="Disordered" evidence="6">
    <location>
        <begin position="1608"/>
        <end position="1635"/>
    </location>
</feature>
<evidence type="ECO:0000256" key="3">
    <source>
        <dbReference type="ARBA" id="ARBA00022490"/>
    </source>
</evidence>
<dbReference type="Proteomes" id="UP000694892">
    <property type="component" value="Chromosome 6L"/>
</dbReference>
<evidence type="ECO:0000256" key="2">
    <source>
        <dbReference type="ARBA" id="ARBA00004496"/>
    </source>
</evidence>
<evidence type="ECO:0000313" key="8">
    <source>
        <dbReference type="EMBL" id="OCT76819.1"/>
    </source>
</evidence>
<feature type="region of interest" description="Disordered" evidence="6">
    <location>
        <begin position="445"/>
        <end position="468"/>
    </location>
</feature>
<keyword evidence="5" id="KW-0966">Cell projection</keyword>
<dbReference type="OMA" id="WENAAMD"/>
<evidence type="ECO:0000256" key="5">
    <source>
        <dbReference type="ARBA" id="ARBA00023273"/>
    </source>
</evidence>
<gene>
    <name evidence="8" type="ORF">XELAEV_18032022mg</name>
</gene>
<feature type="region of interest" description="Disordered" evidence="6">
    <location>
        <begin position="1284"/>
        <end position="1304"/>
    </location>
</feature>